<gene>
    <name evidence="3" type="ORF">COY90_03655</name>
</gene>
<dbReference type="PANTHER" id="PTHR33490">
    <property type="entry name" value="BLR5614 PROTEIN-RELATED"/>
    <property type="match status" value="1"/>
</dbReference>
<proteinExistence type="predicted"/>
<evidence type="ECO:0000256" key="1">
    <source>
        <dbReference type="SAM" id="Phobius"/>
    </source>
</evidence>
<dbReference type="SUPFAM" id="SSF54001">
    <property type="entry name" value="Cysteine proteinases"/>
    <property type="match status" value="1"/>
</dbReference>
<evidence type="ECO:0000313" key="4">
    <source>
        <dbReference type="Proteomes" id="UP000230108"/>
    </source>
</evidence>
<name>A0A2M7QDA8_9BACT</name>
<evidence type="ECO:0000313" key="3">
    <source>
        <dbReference type="EMBL" id="PIY68860.1"/>
    </source>
</evidence>
<keyword evidence="1" id="KW-1133">Transmembrane helix</keyword>
<feature type="domain" description="Transglutaminase-like" evidence="2">
    <location>
        <begin position="376"/>
        <end position="447"/>
    </location>
</feature>
<dbReference type="PANTHER" id="PTHR33490:SF6">
    <property type="entry name" value="SLL1049 PROTEIN"/>
    <property type="match status" value="1"/>
</dbReference>
<accession>A0A2M7QDA8</accession>
<feature type="transmembrane region" description="Helical" evidence="1">
    <location>
        <begin position="610"/>
        <end position="628"/>
    </location>
</feature>
<protein>
    <recommendedName>
        <fullName evidence="2">Transglutaminase-like domain-containing protein</fullName>
    </recommendedName>
</protein>
<comment type="caution">
    <text evidence="3">The sequence shown here is derived from an EMBL/GenBank/DDBJ whole genome shotgun (WGS) entry which is preliminary data.</text>
</comment>
<dbReference type="InterPro" id="IPR038765">
    <property type="entry name" value="Papain-like_cys_pep_sf"/>
</dbReference>
<dbReference type="Gene3D" id="3.10.620.30">
    <property type="match status" value="1"/>
</dbReference>
<keyword evidence="1" id="KW-0812">Transmembrane</keyword>
<sequence>MTNDKLQITNIKSIIKFPLRPRSKASKFQMKWGIWGFFVLFLVCMFPSQAQAVDFRTDYTVQYFIDKVDATAPTHVSFRILVTNLKPDLYIKEFSIMFPKSFQVGNIKGMDDYGAINPKLETTGNKSTVTMQFSNPQAGTNVQNNLYLDFLQYNLFKESGNVWEVILPTIERKDATGDYKITVHLPPNSGKKIGISKPKPTHVTLTEVEWVNPEIKTIYAVFGDRQSYDLQLRYNLENPRLNKVYTDVAFPPDTTYQKVFVSSIKPAPEKMFTDEDGNMMGRYYLNPKESKTVLFTGGVEVYVEPRPDVEKAAGELLSEQKKHLLSTTTLWNLTENQLPKDVSTLQEIYNFAESTLTYNYGRLNTRITRLGASGALKNPDQAVCTEFSDVFISIAREHGFYAREMQGYGFSNDQELRPLSVNQDILHSWPEYFDTARSLWIPLDPTWESTSGIDYHSSFDLNHIVFAIHGKKSDYPYPAGSYKLENETKDINIIASSTYFTELKKTNIQFSLLQIPTAKDKTYSTSFTIQNTGNTVLWNFPLSIESPDALINPSRTVLLSLAPFEKKEIPLEFTVRSTLGDKKILVTIKSENDVLFETALTLIDGTIKKGFVIIGVGIIIIMVMAFFINKNKNKHE</sequence>
<organism evidence="3 4">
    <name type="scientific">Candidatus Roizmanbacteria bacterium CG_4_10_14_0_8_um_filter_39_9</name>
    <dbReference type="NCBI Taxonomy" id="1974829"/>
    <lineage>
        <taxon>Bacteria</taxon>
        <taxon>Candidatus Roizmaniibacteriota</taxon>
    </lineage>
</organism>
<dbReference type="SMART" id="SM00460">
    <property type="entry name" value="TGc"/>
    <property type="match status" value="1"/>
</dbReference>
<dbReference type="Proteomes" id="UP000230108">
    <property type="component" value="Unassembled WGS sequence"/>
</dbReference>
<dbReference type="EMBL" id="PFLF01000078">
    <property type="protein sequence ID" value="PIY68860.1"/>
    <property type="molecule type" value="Genomic_DNA"/>
</dbReference>
<dbReference type="InterPro" id="IPR002931">
    <property type="entry name" value="Transglutaminase-like"/>
</dbReference>
<evidence type="ECO:0000259" key="2">
    <source>
        <dbReference type="SMART" id="SM00460"/>
    </source>
</evidence>
<dbReference type="AlphaFoldDB" id="A0A2M7QDA8"/>
<reference evidence="4" key="1">
    <citation type="submission" date="2017-09" db="EMBL/GenBank/DDBJ databases">
        <title>Depth-based differentiation of microbial function through sediment-hosted aquifers and enrichment of novel symbionts in the deep terrestrial subsurface.</title>
        <authorList>
            <person name="Probst A.J."/>
            <person name="Ladd B."/>
            <person name="Jarett J.K."/>
            <person name="Geller-Mcgrath D.E."/>
            <person name="Sieber C.M.K."/>
            <person name="Emerson J.B."/>
            <person name="Anantharaman K."/>
            <person name="Thomas B.C."/>
            <person name="Malmstrom R."/>
            <person name="Stieglmeier M."/>
            <person name="Klingl A."/>
            <person name="Woyke T."/>
            <person name="Ryan C.M."/>
            <person name="Banfield J.F."/>
        </authorList>
    </citation>
    <scope>NUCLEOTIDE SEQUENCE [LARGE SCALE GENOMIC DNA]</scope>
</reference>
<keyword evidence="1" id="KW-0472">Membrane</keyword>
<dbReference type="Pfam" id="PF01841">
    <property type="entry name" value="Transglut_core"/>
    <property type="match status" value="1"/>
</dbReference>